<evidence type="ECO:0000256" key="1">
    <source>
        <dbReference type="SAM" id="Phobius"/>
    </source>
</evidence>
<dbReference type="Proteomes" id="UP001237011">
    <property type="component" value="Chromosome"/>
</dbReference>
<dbReference type="RefSeq" id="WP_305938195.1">
    <property type="nucleotide sequence ID" value="NZ_CP132191.1"/>
</dbReference>
<evidence type="ECO:0000259" key="2">
    <source>
        <dbReference type="Pfam" id="PF20693"/>
    </source>
</evidence>
<feature type="transmembrane region" description="Helical" evidence="1">
    <location>
        <begin position="317"/>
        <end position="342"/>
    </location>
</feature>
<keyword evidence="4" id="KW-1185">Reference proteome</keyword>
<evidence type="ECO:0000313" key="4">
    <source>
        <dbReference type="Proteomes" id="UP001237011"/>
    </source>
</evidence>
<gene>
    <name evidence="3" type="ORF">Q8852_01310</name>
</gene>
<dbReference type="EMBL" id="CP132191">
    <property type="protein sequence ID" value="WLP85771.1"/>
    <property type="molecule type" value="Genomic_DNA"/>
</dbReference>
<feature type="domain" description="YobI-like P-loop NTPase" evidence="2">
    <location>
        <begin position="265"/>
        <end position="517"/>
    </location>
</feature>
<feature type="transmembrane region" description="Helical" evidence="1">
    <location>
        <begin position="380"/>
        <end position="402"/>
    </location>
</feature>
<name>A0ABY9HBY5_9MOLU</name>
<keyword evidence="1" id="KW-1133">Transmembrane helix</keyword>
<keyword evidence="1" id="KW-0472">Membrane</keyword>
<keyword evidence="1" id="KW-0812">Transmembrane</keyword>
<organism evidence="3 4">
    <name type="scientific">Mycoplasma seminis</name>
    <dbReference type="NCBI Taxonomy" id="512749"/>
    <lineage>
        <taxon>Bacteria</taxon>
        <taxon>Bacillati</taxon>
        <taxon>Mycoplasmatota</taxon>
        <taxon>Mollicutes</taxon>
        <taxon>Mycoplasmataceae</taxon>
        <taxon>Mycoplasma</taxon>
    </lineage>
</organism>
<accession>A0ABY9HBY5</accession>
<reference evidence="3" key="1">
    <citation type="submission" date="2023-08" db="EMBL/GenBank/DDBJ databases">
        <title>Complete genome sequence of Mycoplasma seminis 2200.</title>
        <authorList>
            <person name="Spergser J."/>
        </authorList>
    </citation>
    <scope>NUCLEOTIDE SEQUENCE [LARGE SCALE GENOMIC DNA]</scope>
    <source>
        <strain evidence="3">2200</strain>
    </source>
</reference>
<evidence type="ECO:0000313" key="3">
    <source>
        <dbReference type="EMBL" id="WLP85771.1"/>
    </source>
</evidence>
<protein>
    <recommendedName>
        <fullName evidence="2">YobI-like P-loop NTPase domain-containing protein</fullName>
    </recommendedName>
</protein>
<proteinExistence type="predicted"/>
<dbReference type="InterPro" id="IPR048428">
    <property type="entry name" value="YobI-NTPase"/>
</dbReference>
<dbReference type="Pfam" id="PF20693">
    <property type="entry name" value="YobI-ATPase"/>
    <property type="match status" value="1"/>
</dbReference>
<sequence length="893" mass="103961">MINSKLNSINYQILLSPHKKRKQKVYNIQNIVKVASSFILSFPIFYEFDKNRKENNLSTIDDIMKNPDFNNVAFIAEFGQGKSSFLNTYFINNKIFEIYKKHLDNPDTIEKLKKLNSSDKIFNTVLEIIETANLDKILFKKISMKKGKLVQFNFSVTTYETLILINELTKLSENQNISPDDCNKYKNYLENLKALWDEKNNKKLKEKNNEISQELEKNPDYVPIANRINSSLKDIKNLINLIINIAVNILNIINLSKEELPVFVSVPEFNIQSSKNQALEEDEIQSIILRSIVNQTKNKKFKRYGLENLLFDKNSKFISVFIAIVIVLFIALSIALITLKIIDFPLDIFSNNNDNIIINGVGKIVKNNDINENAKIIVKFLFYSLITTGSILLLSCVLPFTYKVIRFKKYKKIKSLTLENITIEKDESLLSFSKNKEFLYSIFKSLNTSLIIFEDLDRLQDRNIFNSLRTLNNELNEYFSAKSYLIKEKKIKFMYVVSESIFDSSSEKNKFFDEFIEFKNIVIANCLLPNKLLEIIKSKYSLEENESKLKNNKLKKLNDMIFSVITSNISDQRTYLSFLSKINEMNNLNRTESDHSDDETIGKLYYASNSEELKDIEIEYLRNITKLYLDLFNSFEIKGKKELLTKKGTTYQILLQNREFKNEVKNDFEFLISRKFKNNITSESLTSDKDLENLILLFNLWIDVSKSSQIASIIWNWSSKSKGGQKSLINSFPSVARTIIRIDNNDKLKNSVVPFRQFENFYFNINDDNNQYYSLYNAKLIDDAFFCLASNEKVNSNNNISLEYNQRLFFYLLDNEIINLENLTNNNIGSILNISSILDVADENDTETMKVTLSNCMITIINLIINNYWLDLDYYISNNSEYISLLNDFTAGN</sequence>